<evidence type="ECO:0000256" key="6">
    <source>
        <dbReference type="SAM" id="Phobius"/>
    </source>
</evidence>
<proteinExistence type="predicted"/>
<dbReference type="Proteomes" id="UP001501757">
    <property type="component" value="Unassembled WGS sequence"/>
</dbReference>
<evidence type="ECO:0000313" key="8">
    <source>
        <dbReference type="Proteomes" id="UP001501757"/>
    </source>
</evidence>
<dbReference type="EMBL" id="BAAAEI010000002">
    <property type="protein sequence ID" value="GAA0341928.1"/>
    <property type="molecule type" value="Genomic_DNA"/>
</dbReference>
<evidence type="ECO:0000256" key="3">
    <source>
        <dbReference type="ARBA" id="ARBA00022692"/>
    </source>
</evidence>
<feature type="transmembrane region" description="Helical" evidence="6">
    <location>
        <begin position="6"/>
        <end position="28"/>
    </location>
</feature>
<feature type="transmembrane region" description="Helical" evidence="6">
    <location>
        <begin position="112"/>
        <end position="134"/>
    </location>
</feature>
<comment type="caution">
    <text evidence="7">The sequence shown here is derived from an EMBL/GenBank/DDBJ whole genome shotgun (WGS) entry which is preliminary data.</text>
</comment>
<evidence type="ECO:0000256" key="4">
    <source>
        <dbReference type="ARBA" id="ARBA00022989"/>
    </source>
</evidence>
<gene>
    <name evidence="7" type="ORF">GCM10009092_03110</name>
</gene>
<protein>
    <submittedName>
        <fullName evidence="7">LysE family translocator</fullName>
    </submittedName>
</protein>
<dbReference type="Pfam" id="PF01810">
    <property type="entry name" value="LysE"/>
    <property type="match status" value="1"/>
</dbReference>
<reference evidence="8" key="1">
    <citation type="journal article" date="2019" name="Int. J. Syst. Evol. Microbiol.">
        <title>The Global Catalogue of Microorganisms (GCM) 10K type strain sequencing project: providing services to taxonomists for standard genome sequencing and annotation.</title>
        <authorList>
            <consortium name="The Broad Institute Genomics Platform"/>
            <consortium name="The Broad Institute Genome Sequencing Center for Infectious Disease"/>
            <person name="Wu L."/>
            <person name="Ma J."/>
        </authorList>
    </citation>
    <scope>NUCLEOTIDE SEQUENCE [LARGE SCALE GENOMIC DNA]</scope>
    <source>
        <strain evidence="8">JCM 13378</strain>
    </source>
</reference>
<evidence type="ECO:0000256" key="1">
    <source>
        <dbReference type="ARBA" id="ARBA00004651"/>
    </source>
</evidence>
<comment type="subcellular location">
    <subcellularLocation>
        <location evidence="1">Cell membrane</location>
        <topology evidence="1">Multi-pass membrane protein</topology>
    </subcellularLocation>
</comment>
<evidence type="ECO:0000313" key="7">
    <source>
        <dbReference type="EMBL" id="GAA0341928.1"/>
    </source>
</evidence>
<organism evidence="7 8">
    <name type="scientific">Bowmanella denitrificans</name>
    <dbReference type="NCBI Taxonomy" id="366582"/>
    <lineage>
        <taxon>Bacteria</taxon>
        <taxon>Pseudomonadati</taxon>
        <taxon>Pseudomonadota</taxon>
        <taxon>Gammaproteobacteria</taxon>
        <taxon>Alteromonadales</taxon>
        <taxon>Alteromonadaceae</taxon>
        <taxon>Bowmanella</taxon>
    </lineage>
</organism>
<sequence>MTWLQMLMLFLSMAGLAALPSASVALVITRSISQGPRQGIWVALGILCGDLLFAWLAIVGMSSLSHWLGDVFQVVRWLAGGYLLWLGWQLLRSGPGQWQGKSQRGGSSFVSGLLLTLADVKAIFFYASLFPVFVDLDRLTLMDIASLVWITIGAVGGVKVAYALLAARLAERLSQKFAIPLLTKLSGATMLGFGGYLLSKH</sequence>
<dbReference type="RefSeq" id="WP_343840933.1">
    <property type="nucleotide sequence ID" value="NZ_BAAAEI010000002.1"/>
</dbReference>
<feature type="transmembrane region" description="Helical" evidence="6">
    <location>
        <begin position="74"/>
        <end position="91"/>
    </location>
</feature>
<evidence type="ECO:0000256" key="2">
    <source>
        <dbReference type="ARBA" id="ARBA00022475"/>
    </source>
</evidence>
<feature type="transmembrane region" description="Helical" evidence="6">
    <location>
        <begin position="146"/>
        <end position="165"/>
    </location>
</feature>
<feature type="transmembrane region" description="Helical" evidence="6">
    <location>
        <begin position="177"/>
        <end position="198"/>
    </location>
</feature>
<keyword evidence="8" id="KW-1185">Reference proteome</keyword>
<keyword evidence="4 6" id="KW-1133">Transmembrane helix</keyword>
<feature type="transmembrane region" description="Helical" evidence="6">
    <location>
        <begin position="40"/>
        <end position="62"/>
    </location>
</feature>
<dbReference type="InterPro" id="IPR001123">
    <property type="entry name" value="LeuE-type"/>
</dbReference>
<dbReference type="PANTHER" id="PTHR30086:SF20">
    <property type="entry name" value="ARGININE EXPORTER PROTEIN ARGO-RELATED"/>
    <property type="match status" value="1"/>
</dbReference>
<dbReference type="PANTHER" id="PTHR30086">
    <property type="entry name" value="ARGININE EXPORTER PROTEIN ARGO"/>
    <property type="match status" value="1"/>
</dbReference>
<keyword evidence="3 6" id="KW-0812">Transmembrane</keyword>
<evidence type="ECO:0000256" key="5">
    <source>
        <dbReference type="ARBA" id="ARBA00023136"/>
    </source>
</evidence>
<name>A0ABP3GE05_9ALTE</name>
<keyword evidence="5 6" id="KW-0472">Membrane</keyword>
<accession>A0ABP3GE05</accession>
<keyword evidence="2" id="KW-1003">Cell membrane</keyword>